<dbReference type="AlphaFoldDB" id="W7MXC4"/>
<evidence type="ECO:0000256" key="2">
    <source>
        <dbReference type="ARBA" id="ARBA00022801"/>
    </source>
</evidence>
<dbReference type="GeneID" id="30071421"/>
<evidence type="ECO:0000313" key="5">
    <source>
        <dbReference type="EMBL" id="EWG56026.1"/>
    </source>
</evidence>
<keyword evidence="2" id="KW-0378">Hydrolase</keyword>
<dbReference type="OrthoDB" id="65569at2759"/>
<reference evidence="5 6" key="2">
    <citation type="journal article" date="2010" name="Nature">
        <title>Comparative genomics reveals mobile pathogenicity chromosomes in Fusarium.</title>
        <authorList>
            <person name="Ma L.J."/>
            <person name="van der Does H.C."/>
            <person name="Borkovich K.A."/>
            <person name="Coleman J.J."/>
            <person name="Daboussi M.J."/>
            <person name="Di Pietro A."/>
            <person name="Dufresne M."/>
            <person name="Freitag M."/>
            <person name="Grabherr M."/>
            <person name="Henrissat B."/>
            <person name="Houterman P.M."/>
            <person name="Kang S."/>
            <person name="Shim W.B."/>
            <person name="Woloshuk C."/>
            <person name="Xie X."/>
            <person name="Xu J.R."/>
            <person name="Antoniw J."/>
            <person name="Baker S.E."/>
            <person name="Bluhm B.H."/>
            <person name="Breakspear A."/>
            <person name="Brown D.W."/>
            <person name="Butchko R.A."/>
            <person name="Chapman S."/>
            <person name="Coulson R."/>
            <person name="Coutinho P.M."/>
            <person name="Danchin E.G."/>
            <person name="Diener A."/>
            <person name="Gale L.R."/>
            <person name="Gardiner D.M."/>
            <person name="Goff S."/>
            <person name="Hammond-Kosack K.E."/>
            <person name="Hilburn K."/>
            <person name="Hua-Van A."/>
            <person name="Jonkers W."/>
            <person name="Kazan K."/>
            <person name="Kodira C.D."/>
            <person name="Koehrsen M."/>
            <person name="Kumar L."/>
            <person name="Lee Y.H."/>
            <person name="Li L."/>
            <person name="Manners J.M."/>
            <person name="Miranda-Saavedra D."/>
            <person name="Mukherjee M."/>
            <person name="Park G."/>
            <person name="Park J."/>
            <person name="Park S.Y."/>
            <person name="Proctor R.H."/>
            <person name="Regev A."/>
            <person name="Ruiz-Roldan M.C."/>
            <person name="Sain D."/>
            <person name="Sakthikumar S."/>
            <person name="Sykes S."/>
            <person name="Schwartz D.C."/>
            <person name="Turgeon B.G."/>
            <person name="Wapinski I."/>
            <person name="Yoder O."/>
            <person name="Young S."/>
            <person name="Zeng Q."/>
            <person name="Zhou S."/>
            <person name="Galagan J."/>
            <person name="Cuomo C.A."/>
            <person name="Kistler H.C."/>
            <person name="Rep M."/>
        </authorList>
    </citation>
    <scope>NUCLEOTIDE SEQUENCE [LARGE SCALE GENOMIC DNA]</scope>
    <source>
        <strain evidence="6">M3125 / FGSC 7600</strain>
    </source>
</reference>
<dbReference type="Proteomes" id="UP000009096">
    <property type="component" value="Unassembled WGS sequence"/>
</dbReference>
<dbReference type="eggNOG" id="KOG0626">
    <property type="taxonomic scope" value="Eukaryota"/>
</dbReference>
<sequence>MSYTSGTIAEDPAYENVLPPNFINGYSSAAYQIEGGAAEGGRGPSIWDKHLHEANKDHGDVACDSYHLWQQDIDLLKQYKANGYRFSVSWSRIIPKGGRNDPINEEGIKYYDDLINALLAANIEPTITLLHFDVPLGIHERYNSFLAMDPRELIADFTFFSKLCFERFGDRVKKWLTFNEPWIFPSLLSMGMIKEFTKKDFFRVGHNTLLCHADIVHLYRSEFQQKQNGLISIALARLLFDLINSEWVEPLNDTPEAIREAKLSIERTFGWFADPIFLGTQTSSWYHYGEEFPRLSDSELASLKGSADFFSLNHYGTTYATGHPVQPNGDPRFNMDDVDKVWEKDGVKIGKRGEEGHPHIVPWGFKKLLVYIWETYCKSQNIPIVISECGFSVEHEQHMSLEKIVDDKDRQEYLSLYIKALCDASKENGVLVTGFYAWSLLDNLEWLSGYGPRFGVTHIDRENGCKRTPKDSTKLLAAIWKHTTKEI</sequence>
<dbReference type="SUPFAM" id="SSF51445">
    <property type="entry name" value="(Trans)glycosidases"/>
    <property type="match status" value="1"/>
</dbReference>
<dbReference type="GO" id="GO:0005975">
    <property type="term" value="P:carbohydrate metabolic process"/>
    <property type="evidence" value="ECO:0007669"/>
    <property type="project" value="InterPro"/>
</dbReference>
<reference evidence="6" key="1">
    <citation type="journal article" date="2007" name="Science">
        <title>The Fusarium graminearum genome reveals a link between localized polymorphism and pathogen specialization.</title>
        <authorList>
            <person name="Cuomo C.A."/>
            <person name="Gueldener U."/>
            <person name="Xu J.-R."/>
            <person name="Trail F."/>
            <person name="Turgeon B.G."/>
            <person name="Di Pietro A."/>
            <person name="Walton J.D."/>
            <person name="Ma L.-J."/>
            <person name="Baker S.E."/>
            <person name="Rep M."/>
            <person name="Adam G."/>
            <person name="Antoniw J."/>
            <person name="Baldwin T."/>
            <person name="Calvo S.E."/>
            <person name="Chang Y.-L."/>
            <person name="DeCaprio D."/>
            <person name="Gale L.R."/>
            <person name="Gnerre S."/>
            <person name="Goswami R.S."/>
            <person name="Hammond-Kosack K."/>
            <person name="Harris L.J."/>
            <person name="Hilburn K."/>
            <person name="Kennell J.C."/>
            <person name="Kroken S."/>
            <person name="Magnuson J.K."/>
            <person name="Mannhaupt G."/>
            <person name="Mauceli E.W."/>
            <person name="Mewes H.-W."/>
            <person name="Mitterbauer R."/>
            <person name="Muehlbauer G."/>
            <person name="Muensterkoetter M."/>
            <person name="Nelson D."/>
            <person name="O'Donnell K."/>
            <person name="Ouellet T."/>
            <person name="Qi W."/>
            <person name="Quesneville H."/>
            <person name="Roncero M.I.G."/>
            <person name="Seong K.-Y."/>
            <person name="Tetko I.V."/>
            <person name="Urban M."/>
            <person name="Waalwijk C."/>
            <person name="Ward T.J."/>
            <person name="Yao J."/>
            <person name="Birren B.W."/>
            <person name="Kistler H.C."/>
        </authorList>
    </citation>
    <scope>NUCLEOTIDE SEQUENCE [LARGE SCALE GENOMIC DNA]</scope>
    <source>
        <strain evidence="6">M3125 / FGSC 7600</strain>
    </source>
</reference>
<dbReference type="Pfam" id="PF00232">
    <property type="entry name" value="Glyco_hydro_1"/>
    <property type="match status" value="1"/>
</dbReference>
<name>W7MXC4_GIBM7</name>
<dbReference type="PRINTS" id="PR00131">
    <property type="entry name" value="GLHYDRLASE1"/>
</dbReference>
<comment type="similarity">
    <text evidence="1 4">Belongs to the glycosyl hydrolase 1 family.</text>
</comment>
<dbReference type="InterPro" id="IPR001360">
    <property type="entry name" value="Glyco_hydro_1"/>
</dbReference>
<dbReference type="Gene3D" id="3.20.20.80">
    <property type="entry name" value="Glycosidases"/>
    <property type="match status" value="1"/>
</dbReference>
<dbReference type="VEuPathDB" id="FungiDB:FVEG_14160"/>
<organism evidence="5 6">
    <name type="scientific">Gibberella moniliformis (strain M3125 / FGSC 7600)</name>
    <name type="common">Maize ear and stalk rot fungus</name>
    <name type="synonym">Fusarium verticillioides</name>
    <dbReference type="NCBI Taxonomy" id="334819"/>
    <lineage>
        <taxon>Eukaryota</taxon>
        <taxon>Fungi</taxon>
        <taxon>Dikarya</taxon>
        <taxon>Ascomycota</taxon>
        <taxon>Pezizomycotina</taxon>
        <taxon>Sordariomycetes</taxon>
        <taxon>Hypocreomycetidae</taxon>
        <taxon>Hypocreales</taxon>
        <taxon>Nectriaceae</taxon>
        <taxon>Fusarium</taxon>
        <taxon>Fusarium fujikuroi species complex</taxon>
    </lineage>
</organism>
<evidence type="ECO:0000256" key="1">
    <source>
        <dbReference type="ARBA" id="ARBA00010838"/>
    </source>
</evidence>
<evidence type="ECO:0008006" key="7">
    <source>
        <dbReference type="Google" id="ProtNLM"/>
    </source>
</evidence>
<accession>W7MXC4</accession>
<keyword evidence="3" id="KW-0326">Glycosidase</keyword>
<dbReference type="PANTHER" id="PTHR10353:SF36">
    <property type="entry name" value="LP05116P"/>
    <property type="match status" value="1"/>
</dbReference>
<dbReference type="RefSeq" id="XP_018762217.1">
    <property type="nucleotide sequence ID" value="XM_018903479.1"/>
</dbReference>
<dbReference type="GO" id="GO:0008422">
    <property type="term" value="F:beta-glucosidase activity"/>
    <property type="evidence" value="ECO:0007669"/>
    <property type="project" value="TreeGrafter"/>
</dbReference>
<keyword evidence="6" id="KW-1185">Reference proteome</keyword>
<evidence type="ECO:0000256" key="3">
    <source>
        <dbReference type="ARBA" id="ARBA00023295"/>
    </source>
</evidence>
<dbReference type="KEGG" id="fvr:FVEG_14160"/>
<dbReference type="InterPro" id="IPR017853">
    <property type="entry name" value="GH"/>
</dbReference>
<protein>
    <recommendedName>
        <fullName evidence="7">Beta-glucosidase</fullName>
    </recommendedName>
</protein>
<dbReference type="STRING" id="334819.W7MXC4"/>
<evidence type="ECO:0000313" key="6">
    <source>
        <dbReference type="Proteomes" id="UP000009096"/>
    </source>
</evidence>
<proteinExistence type="inferred from homology"/>
<gene>
    <name evidence="5" type="ORF">FVEG_14160</name>
</gene>
<dbReference type="PANTHER" id="PTHR10353">
    <property type="entry name" value="GLYCOSYL HYDROLASE"/>
    <property type="match status" value="1"/>
</dbReference>
<evidence type="ECO:0000256" key="4">
    <source>
        <dbReference type="RuleBase" id="RU003690"/>
    </source>
</evidence>
<dbReference type="EMBL" id="DS022270">
    <property type="protein sequence ID" value="EWG56026.1"/>
    <property type="molecule type" value="Genomic_DNA"/>
</dbReference>